<dbReference type="EMBL" id="LVKB01000019">
    <property type="protein sequence ID" value="ORD97540.1"/>
    <property type="molecule type" value="Genomic_DNA"/>
</dbReference>
<accession>A0A1X0QCL3</accession>
<sequence>MFLDKLIKLLILNQVICSGFYYTRHNNSYNYPSGTTFYRKNTVMNNPNKDNSKRFYMAKGELDTATTSDNSPVVVPMENIFRNLRAFAKPKKGELNDNELIEYIKSIGGDYGSFNQKLDFAKKFALAGDLHPAISQVILYYTKIDKNGKNDELKTLADHLKMVNSSAHTIVDKKSSTQEKADKMDLLFANLTNALTNYMKYKEKYNELEGVN</sequence>
<name>A0A1X0QCL3_9MICR</name>
<evidence type="ECO:0000256" key="1">
    <source>
        <dbReference type="SAM" id="SignalP"/>
    </source>
</evidence>
<dbReference type="AlphaFoldDB" id="A0A1X0QCL3"/>
<proteinExistence type="predicted"/>
<comment type="caution">
    <text evidence="2">The sequence shown here is derived from an EMBL/GenBank/DDBJ whole genome shotgun (WGS) entry which is preliminary data.</text>
</comment>
<protein>
    <submittedName>
        <fullName evidence="2">Uncharacterized protein</fullName>
    </submittedName>
</protein>
<dbReference type="VEuPathDB" id="MicrosporidiaDB:HERIO_613"/>
<dbReference type="VEuPathDB" id="MicrosporidiaDB:A0H76_661"/>
<evidence type="ECO:0000313" key="3">
    <source>
        <dbReference type="Proteomes" id="UP000192356"/>
    </source>
</evidence>
<organism evidence="2 3">
    <name type="scientific">Hepatospora eriocheir</name>
    <dbReference type="NCBI Taxonomy" id="1081669"/>
    <lineage>
        <taxon>Eukaryota</taxon>
        <taxon>Fungi</taxon>
        <taxon>Fungi incertae sedis</taxon>
        <taxon>Microsporidia</taxon>
        <taxon>Hepatosporidae</taxon>
        <taxon>Hepatospora</taxon>
    </lineage>
</organism>
<dbReference type="Proteomes" id="UP000192356">
    <property type="component" value="Unassembled WGS sequence"/>
</dbReference>
<feature type="chain" id="PRO_5013343899" evidence="1">
    <location>
        <begin position="18"/>
        <end position="212"/>
    </location>
</feature>
<keyword evidence="3" id="KW-1185">Reference proteome</keyword>
<keyword evidence="1" id="KW-0732">Signal</keyword>
<evidence type="ECO:0000313" key="2">
    <source>
        <dbReference type="EMBL" id="ORD97540.1"/>
    </source>
</evidence>
<feature type="signal peptide" evidence="1">
    <location>
        <begin position="1"/>
        <end position="17"/>
    </location>
</feature>
<gene>
    <name evidence="2" type="ORF">HERIO_613</name>
</gene>
<reference evidence="2 3" key="1">
    <citation type="journal article" date="2017" name="Environ. Microbiol.">
        <title>Decay of the glycolytic pathway and adaptation to intranuclear parasitism within Enterocytozoonidae microsporidia.</title>
        <authorList>
            <person name="Wiredu Boakye D."/>
            <person name="Jaroenlak P."/>
            <person name="Prachumwat A."/>
            <person name="Williams T.A."/>
            <person name="Bateman K.S."/>
            <person name="Itsathitphaisarn O."/>
            <person name="Sritunyalucksana K."/>
            <person name="Paszkiewicz K.H."/>
            <person name="Moore K.A."/>
            <person name="Stentiford G.D."/>
            <person name="Williams B.A."/>
        </authorList>
    </citation>
    <scope>NUCLEOTIDE SEQUENCE [LARGE SCALE GENOMIC DNA]</scope>
    <source>
        <strain evidence="2 3">GB1</strain>
    </source>
</reference>